<evidence type="ECO:0000256" key="8">
    <source>
        <dbReference type="ARBA" id="ARBA00033426"/>
    </source>
</evidence>
<keyword evidence="6" id="KW-0378">Hydrolase</keyword>
<dbReference type="PANTHER" id="PTHR10429">
    <property type="entry name" value="DNA-3-METHYLADENINE GLYCOSYLASE"/>
    <property type="match status" value="1"/>
</dbReference>
<dbReference type="PANTHER" id="PTHR10429:SF0">
    <property type="entry name" value="DNA-3-METHYLADENINE GLYCOSYLASE"/>
    <property type="match status" value="1"/>
</dbReference>
<comment type="caution">
    <text evidence="9">The sequence shown here is derived from an EMBL/GenBank/DDBJ whole genome shotgun (WGS) entry which is preliminary data.</text>
</comment>
<dbReference type="InterPro" id="IPR036995">
    <property type="entry name" value="MPG_sf"/>
</dbReference>
<evidence type="ECO:0000256" key="7">
    <source>
        <dbReference type="ARBA" id="ARBA00023204"/>
    </source>
</evidence>
<protein>
    <recommendedName>
        <fullName evidence="4">DNA-3-methyladenine glycosylase II</fullName>
        <ecNumber evidence="4">3.2.2.21</ecNumber>
    </recommendedName>
    <alternativeName>
        <fullName evidence="8">3-methyladenine DNA glycosidase</fullName>
    </alternativeName>
</protein>
<dbReference type="Proteomes" id="UP000324585">
    <property type="component" value="Unassembled WGS sequence"/>
</dbReference>
<dbReference type="EC" id="3.2.2.21" evidence="4"/>
<dbReference type="InterPro" id="IPR003180">
    <property type="entry name" value="MPG"/>
</dbReference>
<reference evidence="10" key="1">
    <citation type="journal article" date="2019" name="Nat. Commun.">
        <title>Expansion of phycobilisome linker gene families in mesophilic red algae.</title>
        <authorList>
            <person name="Lee J."/>
            <person name="Kim D."/>
            <person name="Bhattacharya D."/>
            <person name="Yoon H.S."/>
        </authorList>
    </citation>
    <scope>NUCLEOTIDE SEQUENCE [LARGE SCALE GENOMIC DNA]</scope>
    <source>
        <strain evidence="10">CCMP 1328</strain>
    </source>
</reference>
<dbReference type="SUPFAM" id="SSF50486">
    <property type="entry name" value="FMT C-terminal domain-like"/>
    <property type="match status" value="1"/>
</dbReference>
<dbReference type="Gene3D" id="3.10.300.10">
    <property type="entry name" value="Methylpurine-DNA glycosylase (MPG)"/>
    <property type="match status" value="1"/>
</dbReference>
<dbReference type="EMBL" id="VRMN01000002">
    <property type="protein sequence ID" value="KAA8496376.1"/>
    <property type="molecule type" value="Genomic_DNA"/>
</dbReference>
<dbReference type="NCBIfam" id="TIGR00567">
    <property type="entry name" value="3mg"/>
    <property type="match status" value="1"/>
</dbReference>
<dbReference type="GO" id="GO:0003905">
    <property type="term" value="F:alkylbase DNA N-glycosylase activity"/>
    <property type="evidence" value="ECO:0007669"/>
    <property type="project" value="UniProtKB-EC"/>
</dbReference>
<comment type="catalytic activity">
    <reaction evidence="1">
        <text>Hydrolysis of alkylated DNA, releasing 3-methyladenine, 3-methylguanine, 7-methylguanine and 7-methyladenine.</text>
        <dbReference type="EC" id="3.2.2.21"/>
    </reaction>
</comment>
<dbReference type="CDD" id="cd00540">
    <property type="entry name" value="AAG"/>
    <property type="match status" value="1"/>
</dbReference>
<evidence type="ECO:0000256" key="6">
    <source>
        <dbReference type="ARBA" id="ARBA00022801"/>
    </source>
</evidence>
<keyword evidence="7" id="KW-0234">DNA repair</keyword>
<dbReference type="AlphaFoldDB" id="A0A5J4YYI4"/>
<dbReference type="FunFam" id="3.10.300.10:FF:000001">
    <property type="entry name" value="Putative 3-methyladenine DNA glycosylase"/>
    <property type="match status" value="1"/>
</dbReference>
<dbReference type="NCBIfam" id="NF002003">
    <property type="entry name" value="PRK00802.1-3"/>
    <property type="match status" value="1"/>
</dbReference>
<dbReference type="InterPro" id="IPR011034">
    <property type="entry name" value="Formyl_transferase-like_C_sf"/>
</dbReference>
<comment type="function">
    <text evidence="2">Hydrolysis of the deoxyribose N-glycosidic bond to excise 3-methyladenine, and 7-methylguanine from the damaged DNA polymer formed by alkylation lesions.</text>
</comment>
<dbReference type="Pfam" id="PF02245">
    <property type="entry name" value="Pur_DNA_glyco"/>
    <property type="match status" value="1"/>
</dbReference>
<keyword evidence="10" id="KW-1185">Reference proteome</keyword>
<proteinExistence type="inferred from homology"/>
<evidence type="ECO:0000256" key="1">
    <source>
        <dbReference type="ARBA" id="ARBA00000086"/>
    </source>
</evidence>
<name>A0A5J4YYI4_PORPP</name>
<evidence type="ECO:0000313" key="10">
    <source>
        <dbReference type="Proteomes" id="UP000324585"/>
    </source>
</evidence>
<sequence>MTAFVYSLPAAKHVYTTRGLRPRARLNCEISHTASGLRGSCFMCRPTATDQVSSKRATHSAARPRVFRESECPRQMGSAAAWAWHSSWWRGDSDCLPKDFFLRDGEELAKALLGCRLRSTVDGETTEGLIVEVEAYVGPHDPASHAAARIGRTQRNNSMFGPPGTSYVYRIYGIHWCLNVVCREEGFPAAVLIRALEPTTGIEAMSRRRGTRTPLCSGPGRLCQALGITSVLDGHPFDSASLQLLEGYRVPEDFVCVTGRVGVSQAPDWPLRFYLRNHPCVSNGPHQLKPKSACPGSGVG</sequence>
<evidence type="ECO:0000256" key="4">
    <source>
        <dbReference type="ARBA" id="ARBA00012000"/>
    </source>
</evidence>
<organism evidence="9 10">
    <name type="scientific">Porphyridium purpureum</name>
    <name type="common">Red alga</name>
    <name type="synonym">Porphyridium cruentum</name>
    <dbReference type="NCBI Taxonomy" id="35688"/>
    <lineage>
        <taxon>Eukaryota</taxon>
        <taxon>Rhodophyta</taxon>
        <taxon>Bangiophyceae</taxon>
        <taxon>Porphyridiales</taxon>
        <taxon>Porphyridiaceae</taxon>
        <taxon>Porphyridium</taxon>
    </lineage>
</organism>
<dbReference type="OrthoDB" id="6353017at2759"/>
<keyword evidence="5" id="KW-0227">DNA damage</keyword>
<dbReference type="GO" id="GO:0003677">
    <property type="term" value="F:DNA binding"/>
    <property type="evidence" value="ECO:0007669"/>
    <property type="project" value="InterPro"/>
</dbReference>
<evidence type="ECO:0000256" key="3">
    <source>
        <dbReference type="ARBA" id="ARBA00009232"/>
    </source>
</evidence>
<dbReference type="GO" id="GO:0006284">
    <property type="term" value="P:base-excision repair"/>
    <property type="evidence" value="ECO:0007669"/>
    <property type="project" value="InterPro"/>
</dbReference>
<evidence type="ECO:0000256" key="5">
    <source>
        <dbReference type="ARBA" id="ARBA00022763"/>
    </source>
</evidence>
<comment type="similarity">
    <text evidence="3">Belongs to the DNA glycosylase MPG family.</text>
</comment>
<dbReference type="HAMAP" id="MF_00527">
    <property type="entry name" value="3MGH"/>
    <property type="match status" value="1"/>
</dbReference>
<accession>A0A5J4YYI4</accession>
<evidence type="ECO:0000256" key="2">
    <source>
        <dbReference type="ARBA" id="ARBA00002421"/>
    </source>
</evidence>
<evidence type="ECO:0000313" key="9">
    <source>
        <dbReference type="EMBL" id="KAA8496376.1"/>
    </source>
</evidence>
<gene>
    <name evidence="9" type="ORF">FVE85_0105</name>
</gene>